<feature type="domain" description="Mannose-6-phosphate isomerase type II C-terminal" evidence="1">
    <location>
        <begin position="34"/>
        <end position="133"/>
    </location>
</feature>
<dbReference type="Gene3D" id="2.60.120.10">
    <property type="entry name" value="Jelly Rolls"/>
    <property type="match status" value="1"/>
</dbReference>
<dbReference type="InterPro" id="IPR014710">
    <property type="entry name" value="RmlC-like_jellyroll"/>
</dbReference>
<evidence type="ECO:0000313" key="3">
    <source>
        <dbReference type="Proteomes" id="UP000597444"/>
    </source>
</evidence>
<dbReference type="AlphaFoldDB" id="A0A8J3IUM4"/>
<evidence type="ECO:0000259" key="1">
    <source>
        <dbReference type="Pfam" id="PF01050"/>
    </source>
</evidence>
<name>A0A8J3IUM4_9CHLR</name>
<dbReference type="GO" id="GO:0005976">
    <property type="term" value="P:polysaccharide metabolic process"/>
    <property type="evidence" value="ECO:0007669"/>
    <property type="project" value="InterPro"/>
</dbReference>
<comment type="caution">
    <text evidence="2">The sequence shown here is derived from an EMBL/GenBank/DDBJ whole genome shotgun (WGS) entry which is preliminary data.</text>
</comment>
<dbReference type="Proteomes" id="UP000597444">
    <property type="component" value="Unassembled WGS sequence"/>
</dbReference>
<evidence type="ECO:0000313" key="2">
    <source>
        <dbReference type="EMBL" id="GHO96511.1"/>
    </source>
</evidence>
<dbReference type="Pfam" id="PF01050">
    <property type="entry name" value="MannoseP_isomer"/>
    <property type="match status" value="1"/>
</dbReference>
<dbReference type="GO" id="GO:0016779">
    <property type="term" value="F:nucleotidyltransferase activity"/>
    <property type="evidence" value="ECO:0007669"/>
    <property type="project" value="InterPro"/>
</dbReference>
<protein>
    <recommendedName>
        <fullName evidence="1">Mannose-6-phosphate isomerase type II C-terminal domain-containing protein</fullName>
    </recommendedName>
</protein>
<reference evidence="2" key="1">
    <citation type="submission" date="2020-10" db="EMBL/GenBank/DDBJ databases">
        <title>Taxonomic study of unclassified bacteria belonging to the class Ktedonobacteria.</title>
        <authorList>
            <person name="Yabe S."/>
            <person name="Wang C.M."/>
            <person name="Zheng Y."/>
            <person name="Sakai Y."/>
            <person name="Cavaletti L."/>
            <person name="Monciardini P."/>
            <person name="Donadio S."/>
        </authorList>
    </citation>
    <scope>NUCLEOTIDE SEQUENCE</scope>
    <source>
        <strain evidence="2">ID150040</strain>
    </source>
</reference>
<dbReference type="InterPro" id="IPR001538">
    <property type="entry name" value="Man6P_isomerase-2_C"/>
</dbReference>
<organism evidence="2 3">
    <name type="scientific">Reticulibacter mediterranei</name>
    <dbReference type="NCBI Taxonomy" id="2778369"/>
    <lineage>
        <taxon>Bacteria</taxon>
        <taxon>Bacillati</taxon>
        <taxon>Chloroflexota</taxon>
        <taxon>Ktedonobacteria</taxon>
        <taxon>Ktedonobacterales</taxon>
        <taxon>Reticulibacteraceae</taxon>
        <taxon>Reticulibacter</taxon>
    </lineage>
</organism>
<dbReference type="RefSeq" id="WP_220207132.1">
    <property type="nucleotide sequence ID" value="NZ_BNJK01000001.1"/>
</dbReference>
<dbReference type="SUPFAM" id="SSF51182">
    <property type="entry name" value="RmlC-like cupins"/>
    <property type="match status" value="1"/>
</dbReference>
<dbReference type="InterPro" id="IPR011051">
    <property type="entry name" value="RmlC_Cupin_sf"/>
</dbReference>
<accession>A0A8J3IUM4</accession>
<dbReference type="EMBL" id="BNJK01000001">
    <property type="protein sequence ID" value="GHO96511.1"/>
    <property type="molecule type" value="Genomic_DNA"/>
</dbReference>
<keyword evidence="3" id="KW-1185">Reference proteome</keyword>
<gene>
    <name evidence="2" type="ORF">KSF_065590</name>
</gene>
<sequence>MNEHTGQVTDPDVALLTQLLERSEGLLQSEQSHDEQALDAVIEKPWGYEYRVYTDCFYDVWQLCLRPGQSTSLHCHPRKVTALICLAGQQGRVRLLDQDQQLTPLEWLTLGKGVFHTTENLGDGDLDLLEVEVPRNKLDLLRAMDRYDRAISHYERTPLLVGVPGMLEGRHIRPYKLRASGVKSVYRFAVQTGREIQAQRQKEPRLCVALGTAQALQQDIQVLSSQHPFDTLQPEEMYFTISFHAQ</sequence>
<proteinExistence type="predicted"/>